<dbReference type="EMBL" id="JAAMRF010000002">
    <property type="protein sequence ID" value="MBA1272423.1"/>
    <property type="molecule type" value="Genomic_DNA"/>
</dbReference>
<reference evidence="2 3" key="1">
    <citation type="submission" date="2020-02" db="EMBL/GenBank/DDBJ databases">
        <title>Synteny-based analysis reveals conserved mechanism for high triclosan tolerance in Pseudomonas, as well as instances of horizontal transfer.</title>
        <authorList>
            <person name="Mcfarland A.G."/>
            <person name="Bertucci H.K."/>
            <person name="Litmann E."/>
            <person name="Shen J."/>
            <person name="Huttenhower C."/>
            <person name="Hartmann E.M."/>
        </authorList>
    </citation>
    <scope>NUCLEOTIDE SEQUENCE [LARGE SCALE GENOMIC DNA]</scope>
    <source>
        <strain evidence="2 3">115A1</strain>
    </source>
</reference>
<gene>
    <name evidence="2" type="ORF">G7026_03525</name>
</gene>
<feature type="region of interest" description="Disordered" evidence="1">
    <location>
        <begin position="189"/>
        <end position="296"/>
    </location>
</feature>
<feature type="compositionally biased region" description="Low complexity" evidence="1">
    <location>
        <begin position="40"/>
        <end position="76"/>
    </location>
</feature>
<sequence>MTTPEDEITGYGGQPKTPSSSHSSTGTSPGSLSQGGSGSSQGTQSGQGAQGGQAAPFSQNRSDMHSDSSSSGSQMSEPLKEKAHQVADQAKSEGRAQFEQYRGTAADQLEKVAQSAKAAASELEQQDSGLSHYVSDMAQTMVRFADDLRGKSADDLLRDVNTLARNNPALFIAGSVALGFGLTRFAKASSHRTSNQGGAGKTSMRTGGATSSTVSASGLATDHGATGGYGGGRLPSQSEINRQVDSGASGASVGSVSNAGTSSSSPSSTASASHSTGGAGSTTGRDSKGTDGGLLP</sequence>
<evidence type="ECO:0000313" key="2">
    <source>
        <dbReference type="EMBL" id="MBA1272423.1"/>
    </source>
</evidence>
<comment type="caution">
    <text evidence="2">The sequence shown here is derived from an EMBL/GenBank/DDBJ whole genome shotgun (WGS) entry which is preliminary data.</text>
</comment>
<evidence type="ECO:0008006" key="4">
    <source>
        <dbReference type="Google" id="ProtNLM"/>
    </source>
</evidence>
<protein>
    <recommendedName>
        <fullName evidence="4">Nutrient deprivation-induced protein</fullName>
    </recommendedName>
</protein>
<feature type="compositionally biased region" description="Low complexity" evidence="1">
    <location>
        <begin position="206"/>
        <end position="221"/>
    </location>
</feature>
<feature type="compositionally biased region" description="Low complexity" evidence="1">
    <location>
        <begin position="14"/>
        <end position="32"/>
    </location>
</feature>
<feature type="compositionally biased region" description="Basic and acidic residues" evidence="1">
    <location>
        <begin position="78"/>
        <end position="96"/>
    </location>
</feature>
<evidence type="ECO:0000256" key="1">
    <source>
        <dbReference type="SAM" id="MobiDB-lite"/>
    </source>
</evidence>
<feature type="compositionally biased region" description="Low complexity" evidence="1">
    <location>
        <begin position="246"/>
        <end position="276"/>
    </location>
</feature>
<dbReference type="Proteomes" id="UP000786387">
    <property type="component" value="Unassembled WGS sequence"/>
</dbReference>
<keyword evidence="3" id="KW-1185">Reference proteome</keyword>
<accession>A0ABR5YWV1</accession>
<proteinExistence type="predicted"/>
<organism evidence="2 3">
    <name type="scientific">Stutzerimonas azotifigens</name>
    <dbReference type="NCBI Taxonomy" id="291995"/>
    <lineage>
        <taxon>Bacteria</taxon>
        <taxon>Pseudomonadati</taxon>
        <taxon>Pseudomonadota</taxon>
        <taxon>Gammaproteobacteria</taxon>
        <taxon>Pseudomonadales</taxon>
        <taxon>Pseudomonadaceae</taxon>
        <taxon>Stutzerimonas</taxon>
    </lineage>
</organism>
<name>A0ABR5YWV1_9GAMM</name>
<feature type="compositionally biased region" description="Polar residues" evidence="1">
    <location>
        <begin position="235"/>
        <end position="244"/>
    </location>
</feature>
<evidence type="ECO:0000313" key="3">
    <source>
        <dbReference type="Proteomes" id="UP000786387"/>
    </source>
</evidence>
<feature type="region of interest" description="Disordered" evidence="1">
    <location>
        <begin position="1"/>
        <end position="97"/>
    </location>
</feature>